<dbReference type="InterPro" id="IPR011701">
    <property type="entry name" value="MFS"/>
</dbReference>
<proteinExistence type="predicted"/>
<dbReference type="PANTHER" id="PTHR43124:SF3">
    <property type="entry name" value="CHLORAMPHENICOL EFFLUX PUMP RV0191"/>
    <property type="match status" value="1"/>
</dbReference>
<dbReference type="EMBL" id="JASJEU010000024">
    <property type="protein sequence ID" value="MDJ1651598.1"/>
    <property type="molecule type" value="Genomic_DNA"/>
</dbReference>
<dbReference type="Pfam" id="PF07690">
    <property type="entry name" value="MFS_1"/>
    <property type="match status" value="1"/>
</dbReference>
<feature type="transmembrane region" description="Helical" evidence="6">
    <location>
        <begin position="138"/>
        <end position="162"/>
    </location>
</feature>
<feature type="transmembrane region" description="Helical" evidence="6">
    <location>
        <begin position="99"/>
        <end position="126"/>
    </location>
</feature>
<dbReference type="PROSITE" id="PS50850">
    <property type="entry name" value="MFS"/>
    <property type="match status" value="1"/>
</dbReference>
<keyword evidence="4 6" id="KW-1133">Transmembrane helix</keyword>
<organism evidence="8 9">
    <name type="scientific">Gordonibacter faecis</name>
    <dbReference type="NCBI Taxonomy" id="3047475"/>
    <lineage>
        <taxon>Bacteria</taxon>
        <taxon>Bacillati</taxon>
        <taxon>Actinomycetota</taxon>
        <taxon>Coriobacteriia</taxon>
        <taxon>Eggerthellales</taxon>
        <taxon>Eggerthellaceae</taxon>
        <taxon>Gordonibacter</taxon>
    </lineage>
</organism>
<feature type="transmembrane region" description="Helical" evidence="6">
    <location>
        <begin position="208"/>
        <end position="230"/>
    </location>
</feature>
<dbReference type="InterPro" id="IPR036259">
    <property type="entry name" value="MFS_trans_sf"/>
</dbReference>
<dbReference type="PANTHER" id="PTHR43124">
    <property type="entry name" value="PURINE EFFLUX PUMP PBUE"/>
    <property type="match status" value="1"/>
</dbReference>
<gene>
    <name evidence="8" type="ORF">QNJ86_12360</name>
</gene>
<keyword evidence="2" id="KW-1003">Cell membrane</keyword>
<reference evidence="8 9" key="1">
    <citation type="submission" date="2023-05" db="EMBL/GenBank/DDBJ databases">
        <title>Gordonibacter KGMB12511T sp. nov., isolated from faeces of healthy Korean.</title>
        <authorList>
            <person name="Kim H.S."/>
            <person name="Kim J.-S."/>
            <person name="Suh M.K."/>
            <person name="Eom M.K."/>
            <person name="Do H.E."/>
            <person name="Lee J.-S."/>
        </authorList>
    </citation>
    <scope>NUCLEOTIDE SEQUENCE [LARGE SCALE GENOMIC DNA]</scope>
    <source>
        <strain evidence="8 9">KGMB12511</strain>
    </source>
</reference>
<feature type="domain" description="Major facilitator superfamily (MFS) profile" evidence="7">
    <location>
        <begin position="1"/>
        <end position="388"/>
    </location>
</feature>
<comment type="subcellular location">
    <subcellularLocation>
        <location evidence="1">Cell membrane</location>
        <topology evidence="1">Multi-pass membrane protein</topology>
    </subcellularLocation>
</comment>
<name>A0ABT7DPZ0_9ACTN</name>
<feature type="transmembrane region" description="Helical" evidence="6">
    <location>
        <begin position="46"/>
        <end position="68"/>
    </location>
</feature>
<feature type="transmembrane region" description="Helical" evidence="6">
    <location>
        <begin position="272"/>
        <end position="291"/>
    </location>
</feature>
<dbReference type="SUPFAM" id="SSF103473">
    <property type="entry name" value="MFS general substrate transporter"/>
    <property type="match status" value="1"/>
</dbReference>
<evidence type="ECO:0000256" key="2">
    <source>
        <dbReference type="ARBA" id="ARBA00022475"/>
    </source>
</evidence>
<dbReference type="Proteomes" id="UP001232750">
    <property type="component" value="Unassembled WGS sequence"/>
</dbReference>
<evidence type="ECO:0000256" key="3">
    <source>
        <dbReference type="ARBA" id="ARBA00022692"/>
    </source>
</evidence>
<dbReference type="InterPro" id="IPR050189">
    <property type="entry name" value="MFS_Efflux_Transporters"/>
</dbReference>
<feature type="transmembrane region" description="Helical" evidence="6">
    <location>
        <begin position="365"/>
        <end position="385"/>
    </location>
</feature>
<evidence type="ECO:0000256" key="5">
    <source>
        <dbReference type="ARBA" id="ARBA00023136"/>
    </source>
</evidence>
<feature type="transmembrane region" description="Helical" evidence="6">
    <location>
        <begin position="75"/>
        <end position="93"/>
    </location>
</feature>
<dbReference type="InterPro" id="IPR020846">
    <property type="entry name" value="MFS_dom"/>
</dbReference>
<feature type="transmembrane region" description="Helical" evidence="6">
    <location>
        <begin position="337"/>
        <end position="359"/>
    </location>
</feature>
<protein>
    <submittedName>
        <fullName evidence="8">MFS transporter</fullName>
    </submittedName>
</protein>
<keyword evidence="5 6" id="KW-0472">Membrane</keyword>
<keyword evidence="3 6" id="KW-0812">Transmembrane</keyword>
<accession>A0ABT7DPZ0</accession>
<feature type="transmembrane region" description="Helical" evidence="6">
    <location>
        <begin position="242"/>
        <end position="265"/>
    </location>
</feature>
<keyword evidence="9" id="KW-1185">Reference proteome</keyword>
<evidence type="ECO:0000313" key="8">
    <source>
        <dbReference type="EMBL" id="MDJ1651598.1"/>
    </source>
</evidence>
<comment type="caution">
    <text evidence="8">The sequence shown here is derived from an EMBL/GenBank/DDBJ whole genome shotgun (WGS) entry which is preliminary data.</text>
</comment>
<sequence>MDVELSKGRKILFVVTIMLSALIPMADFVVIPIFPVWYGDFDGNMVNVATTGPLLMMAIGSVVVGSLCRLISKKWILAGSMLLFALASISTVAFYDIAWIIACRIVIGFTMGTSMVTCFSLIADIFKSEKQRSTMMGVFNGAMTVYGMVFGMAAGFLALSSWRNVFGIYWLSVPVFVMIILFVPSVSIKWKGDEGDEADDGGIDWLKLMAICASSVVFLILYNAFLYLSGVYVEQTGIGDSAFTGTLTTVATFGGLVASIIFGMVYGKISRASIAVSFIFAAVSLFIMFAFPSVPVALIGSALLGFANSNALAYYPMQCSVIAPESKNAAVIGINNAAIAVGSMLSSFVVTALLVIMRVDTVRETFSILALAGAVAAVISIILAIRSLKAKSCESDFQAFNSQEQS</sequence>
<feature type="transmembrane region" description="Helical" evidence="6">
    <location>
        <begin position="168"/>
        <end position="188"/>
    </location>
</feature>
<evidence type="ECO:0000256" key="1">
    <source>
        <dbReference type="ARBA" id="ARBA00004651"/>
    </source>
</evidence>
<evidence type="ECO:0000259" key="7">
    <source>
        <dbReference type="PROSITE" id="PS50850"/>
    </source>
</evidence>
<evidence type="ECO:0000256" key="4">
    <source>
        <dbReference type="ARBA" id="ARBA00022989"/>
    </source>
</evidence>
<dbReference type="RefSeq" id="WP_283832946.1">
    <property type="nucleotide sequence ID" value="NZ_JASJEU010000024.1"/>
</dbReference>
<feature type="transmembrane region" description="Helical" evidence="6">
    <location>
        <begin position="12"/>
        <end position="34"/>
    </location>
</feature>
<dbReference type="Gene3D" id="1.20.1250.20">
    <property type="entry name" value="MFS general substrate transporter like domains"/>
    <property type="match status" value="1"/>
</dbReference>
<evidence type="ECO:0000256" key="6">
    <source>
        <dbReference type="SAM" id="Phobius"/>
    </source>
</evidence>
<evidence type="ECO:0000313" key="9">
    <source>
        <dbReference type="Proteomes" id="UP001232750"/>
    </source>
</evidence>